<dbReference type="Gene3D" id="1.10.260.40">
    <property type="entry name" value="lambda repressor-like DNA-binding domains"/>
    <property type="match status" value="1"/>
</dbReference>
<dbReference type="RefSeq" id="WP_151591494.1">
    <property type="nucleotide sequence ID" value="NZ_WBMS02000003.1"/>
</dbReference>
<dbReference type="SUPFAM" id="SSF47413">
    <property type="entry name" value="lambda repressor-like DNA-binding domains"/>
    <property type="match status" value="1"/>
</dbReference>
<dbReference type="InterPro" id="IPR001387">
    <property type="entry name" value="Cro/C1-type_HTH"/>
</dbReference>
<evidence type="ECO:0000259" key="1">
    <source>
        <dbReference type="Pfam" id="PF19054"/>
    </source>
</evidence>
<dbReference type="InterPro" id="IPR043917">
    <property type="entry name" value="DUF5753"/>
</dbReference>
<protein>
    <submittedName>
        <fullName evidence="2">Helix-turn-helix domain-containing protein</fullName>
    </submittedName>
</protein>
<feature type="domain" description="DUF5753" evidence="1">
    <location>
        <begin position="115"/>
        <end position="289"/>
    </location>
</feature>
<organism evidence="2 3">
    <name type="scientific">Actinomadura physcomitrii</name>
    <dbReference type="NCBI Taxonomy" id="2650748"/>
    <lineage>
        <taxon>Bacteria</taxon>
        <taxon>Bacillati</taxon>
        <taxon>Actinomycetota</taxon>
        <taxon>Actinomycetes</taxon>
        <taxon>Streptosporangiales</taxon>
        <taxon>Thermomonosporaceae</taxon>
        <taxon>Actinomadura</taxon>
    </lineage>
</organism>
<dbReference type="EMBL" id="WBMS02000003">
    <property type="protein sequence ID" value="MVZ99547.1"/>
    <property type="molecule type" value="Genomic_DNA"/>
</dbReference>
<dbReference type="Pfam" id="PF19054">
    <property type="entry name" value="DUF5753"/>
    <property type="match status" value="1"/>
</dbReference>
<sequence length="296" mass="32644">MSTVAAEQAGGGFHEEWEAGPTVARMVLGAQLRRLREAGGHSLEDAEAVLRRPREWISRLELGRAVLRLREVADLCAAYGGADRDALATLLGLARQANAPRWWAAYRDVVPPWYEPYLELEQSAGLIRAYEAQVVPDLLQTEAYTRALLEDHRPAGEAERLAALRAVRRRILHRPSPARLWAVIEEAALRRGRGGRAVAFAQFEHLLDVCDLPHVTLQVLPLAAAEAPPVAGGSFTLLRPPQPELPDVVYVERLNGAVYPSGPDAVPYWHTINRLVLTAAPAAATQSILWRIVRDL</sequence>
<dbReference type="AlphaFoldDB" id="A0A6I4M0W2"/>
<dbReference type="GO" id="GO:0003677">
    <property type="term" value="F:DNA binding"/>
    <property type="evidence" value="ECO:0007669"/>
    <property type="project" value="InterPro"/>
</dbReference>
<name>A0A6I4M0W2_9ACTN</name>
<dbReference type="Proteomes" id="UP000462055">
    <property type="component" value="Unassembled WGS sequence"/>
</dbReference>
<keyword evidence="3" id="KW-1185">Reference proteome</keyword>
<dbReference type="CDD" id="cd00093">
    <property type="entry name" value="HTH_XRE"/>
    <property type="match status" value="1"/>
</dbReference>
<dbReference type="Pfam" id="PF13560">
    <property type="entry name" value="HTH_31"/>
    <property type="match status" value="1"/>
</dbReference>
<reference evidence="2" key="1">
    <citation type="submission" date="2019-12" db="EMBL/GenBank/DDBJ databases">
        <title>Actinomadura physcomitrii sp. nov., a novel actinomycete isolated from moss [Physcomitrium sphaericum (Ludw) Fuernr].</title>
        <authorList>
            <person name="Zhuang X."/>
        </authorList>
    </citation>
    <scope>NUCLEOTIDE SEQUENCE [LARGE SCALE GENOMIC DNA]</scope>
    <source>
        <strain evidence="2">LD22</strain>
    </source>
</reference>
<accession>A0A6I4M0W2</accession>
<evidence type="ECO:0000313" key="3">
    <source>
        <dbReference type="Proteomes" id="UP000462055"/>
    </source>
</evidence>
<proteinExistence type="predicted"/>
<evidence type="ECO:0000313" key="2">
    <source>
        <dbReference type="EMBL" id="MVZ99547.1"/>
    </source>
</evidence>
<gene>
    <name evidence="2" type="ORF">F8568_003975</name>
</gene>
<dbReference type="InterPro" id="IPR010982">
    <property type="entry name" value="Lambda_DNA-bd_dom_sf"/>
</dbReference>
<comment type="caution">
    <text evidence="2">The sequence shown here is derived from an EMBL/GenBank/DDBJ whole genome shotgun (WGS) entry which is preliminary data.</text>
</comment>